<feature type="region of interest" description="Disordered" evidence="1">
    <location>
        <begin position="479"/>
        <end position="587"/>
    </location>
</feature>
<name>A0A167FPT5_METRR</name>
<feature type="compositionally biased region" description="Basic and acidic residues" evidence="1">
    <location>
        <begin position="930"/>
        <end position="939"/>
    </location>
</feature>
<feature type="region of interest" description="Disordered" evidence="1">
    <location>
        <begin position="744"/>
        <end position="763"/>
    </location>
</feature>
<proteinExistence type="predicted"/>
<feature type="compositionally biased region" description="Polar residues" evidence="1">
    <location>
        <begin position="1116"/>
        <end position="1125"/>
    </location>
</feature>
<sequence>MDAPTPQPWGLGLKPRLCLNLPPSFIVFFPARDNATPSGGKNYTGLGYANLDVFRSWVGVLRAPIPFQREPAWHRVATEYFPFKDSKVSRTFMRRICYPETRPNGIYFVVSRTAEIASARHLAAWTQSTVCKIPFKKPRRLDSFSPSDSLAEFAGRPDSLAEVTCMIMKAKVDLANGLLELDRTLLREEFDFLQTQDHRSTIPAKRRLTNQDCIERDGLWGGYKLLTYTEVLHLVLKATDRGRSRITFLEGSITDVAANFKDIGRRSPRDRISLRGIPSLPDIADKIEPLSMLELDNLQDVSSKSPTKKSPLSTAPLLDSRHMTDTVVKLMPASSPQVASSPVKSIASPSSLFVDSPSPTKITRSPPSLTPVIAHGTPSSPLVDVPALNPGPTKHFAAPSYDSSPSSLLEKSKDVSSPPQLSPTKDSHPIMQTPSKASEADDLSLTQATGKASLGLVESIPISTPKPTKTLQPISAVDPTQLRFGPSSSSFNSPTWLSSTITSRAKQTTKAARRKSEPSVRNRIRSQVARRQTTSPRKYVFESDGLSNTATAPATTSVPQHDDTAEAQSPLQMDLDQTPKKSSEEEATATIMTPAICWDKITGRKSGDRVQGTPAHHRAVLMKGTHNIDVRQNPNIFRAPVASSISNTTSINRLAEIAGERCDGQAKVLVTEENSRLIVRFKLPTEYAYLFPGSQDADESHFTATPSAISLSPRITFNIHEPVLSNAEDSPQLEQHDALTASDVASSSMVAEEKKKAPTTTFSPVTKLQAPFTPVNQSDSHDGSATQKSPIASGQEPKVVECDRSIQQTIYEDSPGRDYMRDFIKRTHQSRLCTETGSPIAPQAGRAILGTKSPNVESPQKCKRKAETEHQDVNTGLNKITGPKPKKIRRVDTLGSDKTSRSASTSKLPTVGVGKDNLVTKATNGYNAADNRKDEEKAEVGTGTRRSTRLRCQKSASAAKSSIPTSIKLGGRPAGGSSGSNSTRTEEKELSNKTRKNTLKNRGNAEYPAKVLARYQEDQTPGESSEENRDPQSPAKATNNRKCVGWKTPLEAHQGEGATKSRIATIKGRNIAKAGSSGIAKPAARATIAQRQQHTAKVAATLGMSQNGTPAKPNRVTRSSTRVRA</sequence>
<evidence type="ECO:0000313" key="2">
    <source>
        <dbReference type="EMBL" id="OAA45577.1"/>
    </source>
</evidence>
<feature type="region of interest" description="Disordered" evidence="1">
    <location>
        <begin position="300"/>
        <end position="319"/>
    </location>
</feature>
<feature type="compositionally biased region" description="Polar residues" evidence="1">
    <location>
        <begin position="401"/>
        <end position="436"/>
    </location>
</feature>
<feature type="region of interest" description="Disordered" evidence="1">
    <location>
        <begin position="771"/>
        <end position="799"/>
    </location>
</feature>
<dbReference type="AlphaFoldDB" id="A0A167FPT5"/>
<feature type="region of interest" description="Disordered" evidence="1">
    <location>
        <begin position="333"/>
        <end position="442"/>
    </location>
</feature>
<dbReference type="OMA" id="HQTRANT"/>
<evidence type="ECO:0000313" key="3">
    <source>
        <dbReference type="Proteomes" id="UP000243498"/>
    </source>
</evidence>
<dbReference type="Proteomes" id="UP000243498">
    <property type="component" value="Unassembled WGS sequence"/>
</dbReference>
<feature type="region of interest" description="Disordered" evidence="1">
    <location>
        <begin position="866"/>
        <end position="1042"/>
    </location>
</feature>
<feature type="compositionally biased region" description="Polar residues" evidence="1">
    <location>
        <begin position="486"/>
        <end position="510"/>
    </location>
</feature>
<feature type="compositionally biased region" description="Low complexity" evidence="1">
    <location>
        <begin position="333"/>
        <end position="351"/>
    </location>
</feature>
<feature type="compositionally biased region" description="Polar residues" evidence="1">
    <location>
        <begin position="357"/>
        <end position="367"/>
    </location>
</feature>
<comment type="caution">
    <text evidence="2">The sequence shown here is derived from an EMBL/GenBank/DDBJ whole genome shotgun (WGS) entry which is preliminary data.</text>
</comment>
<evidence type="ECO:0000256" key="1">
    <source>
        <dbReference type="SAM" id="MobiDB-lite"/>
    </source>
</evidence>
<feature type="region of interest" description="Disordered" evidence="1">
    <location>
        <begin position="1103"/>
        <end position="1125"/>
    </location>
</feature>
<organism evidence="2 3">
    <name type="scientific">Metarhizium rileyi (strain RCEF 4871)</name>
    <name type="common">Nomuraea rileyi</name>
    <dbReference type="NCBI Taxonomy" id="1649241"/>
    <lineage>
        <taxon>Eukaryota</taxon>
        <taxon>Fungi</taxon>
        <taxon>Dikarya</taxon>
        <taxon>Ascomycota</taxon>
        <taxon>Pezizomycotina</taxon>
        <taxon>Sordariomycetes</taxon>
        <taxon>Hypocreomycetidae</taxon>
        <taxon>Hypocreales</taxon>
        <taxon>Clavicipitaceae</taxon>
        <taxon>Metarhizium</taxon>
    </lineage>
</organism>
<feature type="compositionally biased region" description="Polar residues" evidence="1">
    <location>
        <begin position="545"/>
        <end position="559"/>
    </location>
</feature>
<dbReference type="EMBL" id="AZHC01000008">
    <property type="protein sequence ID" value="OAA45577.1"/>
    <property type="molecule type" value="Genomic_DNA"/>
</dbReference>
<protein>
    <submittedName>
        <fullName evidence="2">Uncharacterized protein</fullName>
    </submittedName>
</protein>
<feature type="compositionally biased region" description="Low complexity" evidence="1">
    <location>
        <begin position="302"/>
        <end position="314"/>
    </location>
</feature>
<keyword evidence="3" id="KW-1185">Reference proteome</keyword>
<feature type="compositionally biased region" description="Polar residues" evidence="1">
    <location>
        <begin position="954"/>
        <end position="965"/>
    </location>
</feature>
<dbReference type="OrthoDB" id="4207369at2759"/>
<reference evidence="2 3" key="1">
    <citation type="journal article" date="2016" name="Genome Biol. Evol.">
        <title>Divergent and convergent evolution of fungal pathogenicity.</title>
        <authorList>
            <person name="Shang Y."/>
            <person name="Xiao G."/>
            <person name="Zheng P."/>
            <person name="Cen K."/>
            <person name="Zhan S."/>
            <person name="Wang C."/>
        </authorList>
    </citation>
    <scope>NUCLEOTIDE SEQUENCE [LARGE SCALE GENOMIC DNA]</scope>
    <source>
        <strain evidence="2 3">RCEF 4871</strain>
    </source>
</reference>
<gene>
    <name evidence="2" type="ORF">NOR_03366</name>
</gene>
<feature type="compositionally biased region" description="Polar residues" evidence="1">
    <location>
        <begin position="774"/>
        <end position="792"/>
    </location>
</feature>
<accession>A0A167FPT5</accession>